<evidence type="ECO:0000313" key="2">
    <source>
        <dbReference type="Proteomes" id="UP000054928"/>
    </source>
</evidence>
<reference evidence="2" key="1">
    <citation type="submission" date="2014-09" db="EMBL/GenBank/DDBJ databases">
        <authorList>
            <person name="Sharma Rahul"/>
            <person name="Thines Marco"/>
        </authorList>
    </citation>
    <scope>NUCLEOTIDE SEQUENCE [LARGE SCALE GENOMIC DNA]</scope>
</reference>
<dbReference type="AlphaFoldDB" id="A0A0P1AED8"/>
<dbReference type="EMBL" id="CCYD01000322">
    <property type="protein sequence ID" value="CEG38919.1"/>
    <property type="molecule type" value="Genomic_DNA"/>
</dbReference>
<dbReference type="OrthoDB" id="154578at2759"/>
<dbReference type="OMA" id="IEFIAIH"/>
<dbReference type="Proteomes" id="UP000054928">
    <property type="component" value="Unassembled WGS sequence"/>
</dbReference>
<dbReference type="GeneID" id="36404019"/>
<evidence type="ECO:0008006" key="3">
    <source>
        <dbReference type="Google" id="ProtNLM"/>
    </source>
</evidence>
<protein>
    <recommendedName>
        <fullName evidence="3">Phox homologous domain</fullName>
    </recommendedName>
</protein>
<organism evidence="1 2">
    <name type="scientific">Plasmopara halstedii</name>
    <name type="common">Downy mildew of sunflower</name>
    <dbReference type="NCBI Taxonomy" id="4781"/>
    <lineage>
        <taxon>Eukaryota</taxon>
        <taxon>Sar</taxon>
        <taxon>Stramenopiles</taxon>
        <taxon>Oomycota</taxon>
        <taxon>Peronosporomycetes</taxon>
        <taxon>Peronosporales</taxon>
        <taxon>Peronosporaceae</taxon>
        <taxon>Plasmopara</taxon>
    </lineage>
</organism>
<evidence type="ECO:0000313" key="1">
    <source>
        <dbReference type="EMBL" id="CEG38919.1"/>
    </source>
</evidence>
<name>A0A0P1AED8_PLAHL</name>
<proteinExistence type="predicted"/>
<keyword evidence="2" id="KW-1185">Reference proteome</keyword>
<accession>A0A0P1AED8</accession>
<dbReference type="RefSeq" id="XP_024575288.1">
    <property type="nucleotide sequence ID" value="XM_024724408.1"/>
</dbReference>
<sequence length="249" mass="28620">MAVKDAVEDEQDLTALSVDLHSITATLSQRKDTKGSPVTTRLLTLLTSERLMLRELQLAPVTVYPQRVSRAMEIRLCLSRIEYIAIREVITREEGTSYFVLDVYLYRQQKGLPSSRRKLFSNSSKRLADCEPQNRKPDYHIEQRYSSFARLRSNVSHSARKHHPLCKACAYCTSVLDFLHMTPCKPSLRVKFTTTTEERKAILSSFINELVYNVREDYTSCPRSSSGFHIIPAIVKRFLSKQTGETFFS</sequence>